<evidence type="ECO:0000313" key="2">
    <source>
        <dbReference type="EMBL" id="WIV21308.1"/>
    </source>
</evidence>
<protein>
    <submittedName>
        <fullName evidence="2">YoaK family protein</fullName>
    </submittedName>
</protein>
<gene>
    <name evidence="2" type="ORF">QPK24_11810</name>
</gene>
<dbReference type="EMBL" id="CP127162">
    <property type="protein sequence ID" value="WIV21308.1"/>
    <property type="molecule type" value="Genomic_DNA"/>
</dbReference>
<evidence type="ECO:0000256" key="1">
    <source>
        <dbReference type="SAM" id="Phobius"/>
    </source>
</evidence>
<keyword evidence="1" id="KW-0812">Transmembrane</keyword>
<keyword evidence="1" id="KW-1133">Transmembrane helix</keyword>
<dbReference type="Pfam" id="PF06912">
    <property type="entry name" value="DUF1275"/>
    <property type="match status" value="1"/>
</dbReference>
<name>A0ABY8XB14_9BACL</name>
<feature type="transmembrane region" description="Helical" evidence="1">
    <location>
        <begin position="100"/>
        <end position="129"/>
    </location>
</feature>
<feature type="transmembrane region" description="Helical" evidence="1">
    <location>
        <begin position="15"/>
        <end position="34"/>
    </location>
</feature>
<organism evidence="2 3">
    <name type="scientific">Paenibacillus polygoni</name>
    <dbReference type="NCBI Taxonomy" id="3050112"/>
    <lineage>
        <taxon>Bacteria</taxon>
        <taxon>Bacillati</taxon>
        <taxon>Bacillota</taxon>
        <taxon>Bacilli</taxon>
        <taxon>Bacillales</taxon>
        <taxon>Paenibacillaceae</taxon>
        <taxon>Paenibacillus</taxon>
    </lineage>
</organism>
<dbReference type="InterPro" id="IPR010699">
    <property type="entry name" value="DUF1275"/>
</dbReference>
<evidence type="ECO:0000313" key="3">
    <source>
        <dbReference type="Proteomes" id="UP001236415"/>
    </source>
</evidence>
<accession>A0ABY8XB14</accession>
<feature type="transmembrane region" description="Helical" evidence="1">
    <location>
        <begin position="149"/>
        <end position="167"/>
    </location>
</feature>
<dbReference type="Proteomes" id="UP001236415">
    <property type="component" value="Chromosome"/>
</dbReference>
<dbReference type="RefSeq" id="WP_285748937.1">
    <property type="nucleotide sequence ID" value="NZ_CP127162.1"/>
</dbReference>
<keyword evidence="3" id="KW-1185">Reference proteome</keyword>
<reference evidence="2 3" key="1">
    <citation type="submission" date="2023-06" db="EMBL/GenBank/DDBJ databases">
        <title>Paenibacillus polygonum sp. nov., an endophytic bacterium, isolated from Polygonum lapathifolium L. in Nanji Wetland National Nature Reserve, South of Poyang Lake, Jiangxi Province, China.</title>
        <authorList>
            <person name="Yu Z."/>
        </authorList>
    </citation>
    <scope>NUCLEOTIDE SEQUENCE [LARGE SCALE GENOMIC DNA]</scope>
    <source>
        <strain evidence="2 3">C31</strain>
    </source>
</reference>
<feature type="transmembrane region" description="Helical" evidence="1">
    <location>
        <begin position="67"/>
        <end position="88"/>
    </location>
</feature>
<dbReference type="PANTHER" id="PTHR37314">
    <property type="entry name" value="SLR0142 PROTEIN"/>
    <property type="match status" value="1"/>
</dbReference>
<feature type="transmembrane region" description="Helical" evidence="1">
    <location>
        <begin position="204"/>
        <end position="224"/>
    </location>
</feature>
<dbReference type="PANTHER" id="PTHR37314:SF4">
    <property type="entry name" value="UPF0700 TRANSMEMBRANE PROTEIN YOAK"/>
    <property type="match status" value="1"/>
</dbReference>
<sequence>MYSKRKTLKLTPESVYIGAILSLVAGYLDAYTYIGRDGVFSTAQTGNMVLLGIEAAKGNVHEALVRIPPIAAFITGVFVAQMLNHPWIIRKLLDPSRAVLLLEILVLFGVGFLPASVPNMIVTILIVFVGSLQISTFRSLEGWTYNTTVTTGNLYTASRALYISLFRKDQSASVQFKKFATIISSFLGGAFIGTFATHRLEDQAVWAASGLLLIVFIMMCVSPAQRCASQEKV</sequence>
<proteinExistence type="predicted"/>
<feature type="transmembrane region" description="Helical" evidence="1">
    <location>
        <begin position="179"/>
        <end position="198"/>
    </location>
</feature>
<keyword evidence="1" id="KW-0472">Membrane</keyword>